<gene>
    <name evidence="2" type="ORF">T05_12211</name>
</gene>
<reference evidence="2 3" key="1">
    <citation type="submission" date="2015-01" db="EMBL/GenBank/DDBJ databases">
        <title>Evolution of Trichinella species and genotypes.</title>
        <authorList>
            <person name="Korhonen P.K."/>
            <person name="Edoardo P."/>
            <person name="Giuseppe L.R."/>
            <person name="Gasser R.B."/>
        </authorList>
    </citation>
    <scope>NUCLEOTIDE SEQUENCE [LARGE SCALE GENOMIC DNA]</scope>
    <source>
        <strain evidence="2">ISS417</strain>
    </source>
</reference>
<keyword evidence="1" id="KW-0472">Membrane</keyword>
<proteinExistence type="predicted"/>
<comment type="caution">
    <text evidence="2">The sequence shown here is derived from an EMBL/GenBank/DDBJ whole genome shotgun (WGS) entry which is preliminary data.</text>
</comment>
<organism evidence="2 3">
    <name type="scientific">Trichinella murrelli</name>
    <dbReference type="NCBI Taxonomy" id="144512"/>
    <lineage>
        <taxon>Eukaryota</taxon>
        <taxon>Metazoa</taxon>
        <taxon>Ecdysozoa</taxon>
        <taxon>Nematoda</taxon>
        <taxon>Enoplea</taxon>
        <taxon>Dorylaimia</taxon>
        <taxon>Trichinellida</taxon>
        <taxon>Trichinellidae</taxon>
        <taxon>Trichinella</taxon>
    </lineage>
</organism>
<accession>A0A0V0TAG4</accession>
<dbReference type="Proteomes" id="UP000055048">
    <property type="component" value="Unassembled WGS sequence"/>
</dbReference>
<evidence type="ECO:0000313" key="2">
    <source>
        <dbReference type="EMBL" id="KRX35507.1"/>
    </source>
</evidence>
<feature type="transmembrane region" description="Helical" evidence="1">
    <location>
        <begin position="6"/>
        <end position="25"/>
    </location>
</feature>
<dbReference type="AlphaFoldDB" id="A0A0V0TAG4"/>
<protein>
    <submittedName>
        <fullName evidence="2">Uncharacterized protein</fullName>
    </submittedName>
</protein>
<dbReference type="EMBL" id="JYDJ01000434">
    <property type="protein sequence ID" value="KRX35507.1"/>
    <property type="molecule type" value="Genomic_DNA"/>
</dbReference>
<name>A0A0V0TAG4_9BILA</name>
<sequence length="81" mass="8945">MSPSNVGNFGIGLVELVLRLLFLVAGGWRSPAVRRLEVGWFGAYRLARRIPLLLGLFLPPASYLGNVAATRRRVASYVPMF</sequence>
<keyword evidence="1" id="KW-1133">Transmembrane helix</keyword>
<keyword evidence="3" id="KW-1185">Reference proteome</keyword>
<evidence type="ECO:0000313" key="3">
    <source>
        <dbReference type="Proteomes" id="UP000055048"/>
    </source>
</evidence>
<keyword evidence="1" id="KW-0812">Transmembrane</keyword>
<evidence type="ECO:0000256" key="1">
    <source>
        <dbReference type="SAM" id="Phobius"/>
    </source>
</evidence>